<proteinExistence type="predicted"/>
<evidence type="ECO:0000313" key="3">
    <source>
        <dbReference type="Proteomes" id="UP000184120"/>
    </source>
</evidence>
<protein>
    <recommendedName>
        <fullName evidence="5">TraB family protein</fullName>
    </recommendedName>
</protein>
<keyword evidence="4" id="KW-1185">Reference proteome</keyword>
<dbReference type="EMBL" id="FRBH01000004">
    <property type="protein sequence ID" value="SHK85211.1"/>
    <property type="molecule type" value="Genomic_DNA"/>
</dbReference>
<reference evidence="2" key="3">
    <citation type="submission" date="2016-11" db="EMBL/GenBank/DDBJ databases">
        <authorList>
            <person name="Jaros S."/>
            <person name="Januszkiewicz K."/>
            <person name="Wedrychowicz H."/>
        </authorList>
    </citation>
    <scope>NUCLEOTIDE SEQUENCE [LARGE SCALE GENOMIC DNA]</scope>
    <source>
        <strain evidence="2">DSM 27989</strain>
    </source>
</reference>
<gene>
    <name evidence="1" type="ORF">GCM10010984_04460</name>
    <name evidence="2" type="ORF">SAMN05443634_10446</name>
</gene>
<reference evidence="4" key="4">
    <citation type="journal article" date="2019" name="Int. J. Syst. Evol. Microbiol.">
        <title>The Global Catalogue of Microorganisms (GCM) 10K type strain sequencing project: providing services to taxonomists for standard genome sequencing and annotation.</title>
        <authorList>
            <consortium name="The Broad Institute Genomics Platform"/>
            <consortium name="The Broad Institute Genome Sequencing Center for Infectious Disease"/>
            <person name="Wu L."/>
            <person name="Ma J."/>
        </authorList>
    </citation>
    <scope>NUCLEOTIDE SEQUENCE [LARGE SCALE GENOMIC DNA]</scope>
    <source>
        <strain evidence="4">CGMCC 1.12707</strain>
    </source>
</reference>
<dbReference type="OrthoDB" id="7055505at2"/>
<organism evidence="2 3">
    <name type="scientific">Chishuiella changwenlii</name>
    <dbReference type="NCBI Taxonomy" id="1434701"/>
    <lineage>
        <taxon>Bacteria</taxon>
        <taxon>Pseudomonadati</taxon>
        <taxon>Bacteroidota</taxon>
        <taxon>Flavobacteriia</taxon>
        <taxon>Flavobacteriales</taxon>
        <taxon>Weeksellaceae</taxon>
        <taxon>Chishuiella</taxon>
    </lineage>
</organism>
<reference evidence="3" key="2">
    <citation type="submission" date="2016-11" db="EMBL/GenBank/DDBJ databases">
        <authorList>
            <person name="Varghese N."/>
            <person name="Submissions S."/>
        </authorList>
    </citation>
    <scope>NUCLEOTIDE SEQUENCE [LARGE SCALE GENOMIC DNA]</scope>
    <source>
        <strain evidence="3">DSM 27989</strain>
    </source>
</reference>
<reference evidence="1" key="1">
    <citation type="journal article" date="2014" name="Int. J. Syst. Evol. Microbiol.">
        <title>Complete genome of a new Firmicutes species belonging to the dominant human colonic microbiota ('Ruminococcus bicirculans') reveals two chromosomes and a selective capacity to utilize plant glucans.</title>
        <authorList>
            <consortium name="NISC Comparative Sequencing Program"/>
            <person name="Wegmann U."/>
            <person name="Louis P."/>
            <person name="Goesmann A."/>
            <person name="Henrissat B."/>
            <person name="Duncan S.H."/>
            <person name="Flint H.J."/>
        </authorList>
    </citation>
    <scope>NUCLEOTIDE SEQUENCE</scope>
    <source>
        <strain evidence="1">CGMCC 1.12707</strain>
    </source>
</reference>
<reference evidence="1" key="5">
    <citation type="submission" date="2024-05" db="EMBL/GenBank/DDBJ databases">
        <authorList>
            <person name="Sun Q."/>
            <person name="Zhou Y."/>
        </authorList>
    </citation>
    <scope>NUCLEOTIDE SEQUENCE</scope>
    <source>
        <strain evidence="1">CGMCC 1.12707</strain>
    </source>
</reference>
<sequence>MKNLFITIVVILSCTSLKAQKAYQFQTKFDDVVPVLNVGTFHMGYTSDANKVNFDENNKENVRQVHEIAKKIAAFKPTIILVEMEPYRNKKLAASYQSYLDNPKMKFDNPDEIELLAYEVGRLSGTKQIYGIDYQQGYYYAIHYALKDQQDVTTYKKYEELMTKNEKLNQIDEDNMNVKDLLWLNNQPEYLDYLINVNADLMTTVSVNGYSLGTEQASKFYNRNLMMFANMNNIPITKGDRIFILMGATHTAFFKDFLRRSPKFKEVNTLDYLK</sequence>
<evidence type="ECO:0000313" key="4">
    <source>
        <dbReference type="Proteomes" id="UP000650994"/>
    </source>
</evidence>
<dbReference type="InterPro" id="IPR043749">
    <property type="entry name" value="DUF5694"/>
</dbReference>
<name>A0A1M6VUV8_9FLAO</name>
<dbReference type="STRING" id="1434701.SAMN05443634_10446"/>
<dbReference type="EMBL" id="BMFL01000002">
    <property type="protein sequence ID" value="GGE89874.1"/>
    <property type="molecule type" value="Genomic_DNA"/>
</dbReference>
<dbReference type="RefSeq" id="WP_072930430.1">
    <property type="nucleotide sequence ID" value="NZ_BMFL01000002.1"/>
</dbReference>
<dbReference type="Proteomes" id="UP000184120">
    <property type="component" value="Unassembled WGS sequence"/>
</dbReference>
<dbReference type="Proteomes" id="UP000650994">
    <property type="component" value="Unassembled WGS sequence"/>
</dbReference>
<evidence type="ECO:0008006" key="5">
    <source>
        <dbReference type="Google" id="ProtNLM"/>
    </source>
</evidence>
<accession>A0A1M6VUV8</accession>
<dbReference type="Pfam" id="PF18950">
    <property type="entry name" value="DUF5694"/>
    <property type="match status" value="1"/>
</dbReference>
<dbReference type="AlphaFoldDB" id="A0A1M6VUV8"/>
<evidence type="ECO:0000313" key="2">
    <source>
        <dbReference type="EMBL" id="SHK85211.1"/>
    </source>
</evidence>
<evidence type="ECO:0000313" key="1">
    <source>
        <dbReference type="EMBL" id="GGE89874.1"/>
    </source>
</evidence>